<evidence type="ECO:0000259" key="2">
    <source>
        <dbReference type="Pfam" id="PF00004"/>
    </source>
</evidence>
<evidence type="ECO:0000256" key="1">
    <source>
        <dbReference type="SAM" id="MobiDB-lite"/>
    </source>
</evidence>
<dbReference type="Proteomes" id="UP001153678">
    <property type="component" value="Unassembled WGS sequence"/>
</dbReference>
<sequence>MLKAIEQKAAELEQEEIDKPRKMREEAINNIKNSLEEEEKGLPVIQKFLEKFTEKVNNAPINDLSSQQELAKSKGHENKVKPNPVRGEMDSNDLSNLDNNALFYGAPRTGKSVMAEKLAYEADIYPLVVVQGSTLTTKKIQKDIGIDLLLKFFFTICSINYDLAEDYGFKREEDGEVRHILFLDEADQACTTDSLSPKDASAQLTFLKECMGSDNKSEESKNFLYDSKQLESFAGKFENPRNPKIEEVLTTMEQTMKLTANKVSEDISKAIDSRLKELGQDVIQMRNTIQSTHNALNSTLSRTMEEIKGRLTEIGNNMGAGAVCVVASGGTLLPLVVAAGGGAIAGNLIGHKMDQDEKKTKNQEQALVNQGKVIEELSQANKEANSELNKAKQEREELVEQNKKDQQGLELARNKANDPNLSEDERKK</sequence>
<organism evidence="3 4">
    <name type="scientific">Funneliformis geosporum</name>
    <dbReference type="NCBI Taxonomy" id="1117311"/>
    <lineage>
        <taxon>Eukaryota</taxon>
        <taxon>Fungi</taxon>
        <taxon>Fungi incertae sedis</taxon>
        <taxon>Mucoromycota</taxon>
        <taxon>Glomeromycotina</taxon>
        <taxon>Glomeromycetes</taxon>
        <taxon>Glomerales</taxon>
        <taxon>Glomeraceae</taxon>
        <taxon>Funneliformis</taxon>
    </lineage>
</organism>
<feature type="region of interest" description="Disordered" evidence="1">
    <location>
        <begin position="1"/>
        <end position="23"/>
    </location>
</feature>
<dbReference type="AlphaFoldDB" id="A0A9W4T088"/>
<gene>
    <name evidence="3" type="ORF">FWILDA_LOCUS12163</name>
</gene>
<dbReference type="SUPFAM" id="SSF52540">
    <property type="entry name" value="P-loop containing nucleoside triphosphate hydrolases"/>
    <property type="match status" value="1"/>
</dbReference>
<dbReference type="InterPro" id="IPR027417">
    <property type="entry name" value="P-loop_NTPase"/>
</dbReference>
<dbReference type="GO" id="GO:0005524">
    <property type="term" value="F:ATP binding"/>
    <property type="evidence" value="ECO:0007669"/>
    <property type="project" value="InterPro"/>
</dbReference>
<proteinExistence type="predicted"/>
<dbReference type="EMBL" id="CAMKVN010003790">
    <property type="protein sequence ID" value="CAI2185609.1"/>
    <property type="molecule type" value="Genomic_DNA"/>
</dbReference>
<feature type="domain" description="ATPase AAA-type core" evidence="2">
    <location>
        <begin position="102"/>
        <end position="216"/>
    </location>
</feature>
<dbReference type="OrthoDB" id="2446464at2759"/>
<evidence type="ECO:0000313" key="4">
    <source>
        <dbReference type="Proteomes" id="UP001153678"/>
    </source>
</evidence>
<feature type="compositionally biased region" description="Basic and acidic residues" evidence="1">
    <location>
        <begin position="71"/>
        <end position="80"/>
    </location>
</feature>
<protein>
    <submittedName>
        <fullName evidence="3">5225_t:CDS:1</fullName>
    </submittedName>
</protein>
<dbReference type="GO" id="GO:0016887">
    <property type="term" value="F:ATP hydrolysis activity"/>
    <property type="evidence" value="ECO:0007669"/>
    <property type="project" value="InterPro"/>
</dbReference>
<reference evidence="3" key="1">
    <citation type="submission" date="2022-08" db="EMBL/GenBank/DDBJ databases">
        <authorList>
            <person name="Kallberg Y."/>
            <person name="Tangrot J."/>
            <person name="Rosling A."/>
        </authorList>
    </citation>
    <scope>NUCLEOTIDE SEQUENCE</scope>
    <source>
        <strain evidence="3">Wild A</strain>
    </source>
</reference>
<comment type="caution">
    <text evidence="3">The sequence shown here is derived from an EMBL/GenBank/DDBJ whole genome shotgun (WGS) entry which is preliminary data.</text>
</comment>
<dbReference type="Gene3D" id="3.40.50.300">
    <property type="entry name" value="P-loop containing nucleotide triphosphate hydrolases"/>
    <property type="match status" value="1"/>
</dbReference>
<feature type="region of interest" description="Disordered" evidence="1">
    <location>
        <begin position="381"/>
        <end position="428"/>
    </location>
</feature>
<dbReference type="InterPro" id="IPR003959">
    <property type="entry name" value="ATPase_AAA_core"/>
</dbReference>
<feature type="region of interest" description="Disordered" evidence="1">
    <location>
        <begin position="66"/>
        <end position="92"/>
    </location>
</feature>
<accession>A0A9W4T088</accession>
<evidence type="ECO:0000313" key="3">
    <source>
        <dbReference type="EMBL" id="CAI2185609.1"/>
    </source>
</evidence>
<feature type="compositionally biased region" description="Basic and acidic residues" evidence="1">
    <location>
        <begin position="389"/>
        <end position="416"/>
    </location>
</feature>
<dbReference type="Pfam" id="PF00004">
    <property type="entry name" value="AAA"/>
    <property type="match status" value="1"/>
</dbReference>
<name>A0A9W4T088_9GLOM</name>
<keyword evidence="4" id="KW-1185">Reference proteome</keyword>